<dbReference type="RefSeq" id="WP_057632561.1">
    <property type="nucleotide sequence ID" value="NZ_LDJI01000009.1"/>
</dbReference>
<comment type="caution">
    <text evidence="1">The sequence shown here is derived from an EMBL/GenBank/DDBJ whole genome shotgun (WGS) entry which is preliminary data.</text>
</comment>
<keyword evidence="2" id="KW-1185">Reference proteome</keyword>
<protein>
    <submittedName>
        <fullName evidence="1">Uncharacterized protein</fullName>
    </submittedName>
</protein>
<evidence type="ECO:0000313" key="2">
    <source>
        <dbReference type="Proteomes" id="UP000050864"/>
    </source>
</evidence>
<dbReference type="STRING" id="405444.ABB26_05075"/>
<proteinExistence type="predicted"/>
<dbReference type="EMBL" id="LDJI01000009">
    <property type="protein sequence ID" value="KRG65179.1"/>
    <property type="molecule type" value="Genomic_DNA"/>
</dbReference>
<dbReference type="OrthoDB" id="5955872at2"/>
<dbReference type="AlphaFoldDB" id="A0A0R0C7F3"/>
<accession>A0A0R0C7F3</accession>
<dbReference type="Proteomes" id="UP000050864">
    <property type="component" value="Unassembled WGS sequence"/>
</dbReference>
<evidence type="ECO:0000313" key="1">
    <source>
        <dbReference type="EMBL" id="KRG65179.1"/>
    </source>
</evidence>
<dbReference type="PATRIC" id="fig|405444.3.peg.3722"/>
<gene>
    <name evidence="1" type="ORF">ABB26_05075</name>
</gene>
<reference evidence="1 2" key="1">
    <citation type="submission" date="2015-05" db="EMBL/GenBank/DDBJ databases">
        <title>Genome sequencing and analysis of members of genus Stenotrophomonas.</title>
        <authorList>
            <person name="Patil P.P."/>
            <person name="Midha S."/>
            <person name="Patil P.B."/>
        </authorList>
    </citation>
    <scope>NUCLEOTIDE SEQUENCE [LARGE SCALE GENOMIC DNA]</scope>
    <source>
        <strain evidence="1 2">DSM 18929</strain>
    </source>
</reference>
<sequence length="202" mass="22349">MADLEILSRLGPKTIRLDTGRGGIPELTDQDIAAGLGFASPTIGRAVIELMYLPAVGQREIDKACGLIYAMAAAEWRRRKDEMATAAISHEMAKLLAQRNRDRSESCKRHISTLEGKSYVAGLNSWPDNLHSRLDALSEVLLRDLLANKKPTNVEIAKSIGVGESAYRQSWAKVYDWLYSAIVDSRHASAREIMRALRKDAA</sequence>
<name>A0A0R0C7F3_9GAMM</name>
<organism evidence="1 2">
    <name type="scientific">Stenotrophomonas humi</name>
    <dbReference type="NCBI Taxonomy" id="405444"/>
    <lineage>
        <taxon>Bacteria</taxon>
        <taxon>Pseudomonadati</taxon>
        <taxon>Pseudomonadota</taxon>
        <taxon>Gammaproteobacteria</taxon>
        <taxon>Lysobacterales</taxon>
        <taxon>Lysobacteraceae</taxon>
        <taxon>Stenotrophomonas</taxon>
    </lineage>
</organism>